<dbReference type="EMBL" id="CP136895">
    <property type="protein sequence ID" value="WOL11048.1"/>
    <property type="molecule type" value="Genomic_DNA"/>
</dbReference>
<dbReference type="Proteomes" id="UP001327560">
    <property type="component" value="Chromosome 6"/>
</dbReference>
<dbReference type="PANTHER" id="PTHR33828">
    <property type="entry name" value="OS05G0596200 PROTEIN"/>
    <property type="match status" value="1"/>
</dbReference>
<feature type="region of interest" description="Disordered" evidence="1">
    <location>
        <begin position="1"/>
        <end position="35"/>
    </location>
</feature>
<dbReference type="PANTHER" id="PTHR33828:SF1">
    <property type="entry name" value="OS05G0596200 PROTEIN"/>
    <property type="match status" value="1"/>
</dbReference>
<protein>
    <submittedName>
        <fullName evidence="2">Uncharacterized protein</fullName>
    </submittedName>
</protein>
<evidence type="ECO:0000313" key="2">
    <source>
        <dbReference type="EMBL" id="WOL11048.1"/>
    </source>
</evidence>
<feature type="compositionally biased region" description="Polar residues" evidence="1">
    <location>
        <begin position="64"/>
        <end position="77"/>
    </location>
</feature>
<sequence>MSSVAATGGGSAGAAKIRTSLPVKAEGGGAKGKGVAVPEVKKKVDASGKVVSVVKQNSTTVVANSQGKTTANSAKTVTKTKGRTRAEKKVYALPGQKFDVPEEREPLRIFYESLSKQIPSSEMAEVWMMEHGLLSPERAKKALDRKLKRNNLQRLGGPDPVKSYKQERPESSRRPQDPKNGDVKAKKRPFYEDDDFIVKTKRTK</sequence>
<evidence type="ECO:0000256" key="1">
    <source>
        <dbReference type="SAM" id="MobiDB-lite"/>
    </source>
</evidence>
<keyword evidence="3" id="KW-1185">Reference proteome</keyword>
<feature type="region of interest" description="Disordered" evidence="1">
    <location>
        <begin position="64"/>
        <end position="84"/>
    </location>
</feature>
<proteinExistence type="predicted"/>
<dbReference type="AlphaFoldDB" id="A0AAQ3KQ65"/>
<feature type="compositionally biased region" description="Basic and acidic residues" evidence="1">
    <location>
        <begin position="162"/>
        <end position="184"/>
    </location>
</feature>
<organism evidence="2 3">
    <name type="scientific">Canna indica</name>
    <name type="common">Indian-shot</name>
    <dbReference type="NCBI Taxonomy" id="4628"/>
    <lineage>
        <taxon>Eukaryota</taxon>
        <taxon>Viridiplantae</taxon>
        <taxon>Streptophyta</taxon>
        <taxon>Embryophyta</taxon>
        <taxon>Tracheophyta</taxon>
        <taxon>Spermatophyta</taxon>
        <taxon>Magnoliopsida</taxon>
        <taxon>Liliopsida</taxon>
        <taxon>Zingiberales</taxon>
        <taxon>Cannaceae</taxon>
        <taxon>Canna</taxon>
    </lineage>
</organism>
<gene>
    <name evidence="2" type="ORF">Cni_G19809</name>
</gene>
<evidence type="ECO:0000313" key="3">
    <source>
        <dbReference type="Proteomes" id="UP001327560"/>
    </source>
</evidence>
<accession>A0AAQ3KQ65</accession>
<reference evidence="2 3" key="1">
    <citation type="submission" date="2023-10" db="EMBL/GenBank/DDBJ databases">
        <title>Chromosome-scale genome assembly provides insights into flower coloration mechanisms of Canna indica.</title>
        <authorList>
            <person name="Li C."/>
        </authorList>
    </citation>
    <scope>NUCLEOTIDE SEQUENCE [LARGE SCALE GENOMIC DNA]</scope>
    <source>
        <tissue evidence="2">Flower</tissue>
    </source>
</reference>
<feature type="region of interest" description="Disordered" evidence="1">
    <location>
        <begin position="147"/>
        <end position="190"/>
    </location>
</feature>
<name>A0AAQ3KQ65_9LILI</name>